<dbReference type="EMBL" id="QAPF01000017">
    <property type="protein sequence ID" value="TEA21489.1"/>
    <property type="molecule type" value="Genomic_DNA"/>
</dbReference>
<feature type="compositionally biased region" description="Basic and acidic residues" evidence="1">
    <location>
        <begin position="16"/>
        <end position="29"/>
    </location>
</feature>
<dbReference type="AlphaFoldDB" id="A0A4R8TSY2"/>
<organism evidence="2 3">
    <name type="scientific">Colletotrichum sidae</name>
    <dbReference type="NCBI Taxonomy" id="1347389"/>
    <lineage>
        <taxon>Eukaryota</taxon>
        <taxon>Fungi</taxon>
        <taxon>Dikarya</taxon>
        <taxon>Ascomycota</taxon>
        <taxon>Pezizomycotina</taxon>
        <taxon>Sordariomycetes</taxon>
        <taxon>Hypocreomycetidae</taxon>
        <taxon>Glomerellales</taxon>
        <taxon>Glomerellaceae</taxon>
        <taxon>Colletotrichum</taxon>
        <taxon>Colletotrichum orbiculare species complex</taxon>
    </lineage>
</organism>
<comment type="caution">
    <text evidence="2">The sequence shown here is derived from an EMBL/GenBank/DDBJ whole genome shotgun (WGS) entry which is preliminary data.</text>
</comment>
<evidence type="ECO:0000313" key="3">
    <source>
        <dbReference type="Proteomes" id="UP000295604"/>
    </source>
</evidence>
<evidence type="ECO:0000313" key="2">
    <source>
        <dbReference type="EMBL" id="TEA21489.1"/>
    </source>
</evidence>
<evidence type="ECO:0000256" key="1">
    <source>
        <dbReference type="SAM" id="MobiDB-lite"/>
    </source>
</evidence>
<accession>A0A4R8TSY2</accession>
<reference evidence="2 3" key="1">
    <citation type="submission" date="2018-11" db="EMBL/GenBank/DDBJ databases">
        <title>Genome sequence and assembly of Colletotrichum sidae.</title>
        <authorList>
            <person name="Gan P."/>
            <person name="Shirasu K."/>
        </authorList>
    </citation>
    <scope>NUCLEOTIDE SEQUENCE [LARGE SCALE GENOMIC DNA]</scope>
    <source>
        <strain evidence="2 3">CBS 518.97</strain>
    </source>
</reference>
<protein>
    <submittedName>
        <fullName evidence="2">Uncharacterized protein</fullName>
    </submittedName>
</protein>
<feature type="compositionally biased region" description="Low complexity" evidence="1">
    <location>
        <begin position="1"/>
        <end position="13"/>
    </location>
</feature>
<proteinExistence type="predicted"/>
<gene>
    <name evidence="2" type="ORF">C8034_v007650</name>
</gene>
<sequence length="384" mass="40962">MKSPKATASSKSAGEQPKRQVRFDEKGKSEGGAFPISRGPDTISVPAPDTSSTNRLNDSGIFIHESTNPSASVSLSTNFHHHNAAPFGHANAHPTSNPFIPHNTHLNNVNNNPFAPYGKYNPCGLEGPPRFHANMADYQNVAPPPGGLHFQPPVPDTTYGAIPHVYVPRHDNGVAPGPFHGAFHGAAHGAVPGGSHGTLYYVGHPPPNILPVASASVQPAPQNNVTYIGHHPPSQPGIVLQQPIVHPGMPVHQQPPLMLQAPPVPYQGPPVFHGAPTMGMPAPHPMPAGGVPVFAGNPGLPPDVTGVGRTAGENALEQAKFAYANGLFEPQDFKPADDDPSRFYPVREVDGNWTQRNRYTIDNLGDCRWYLTNGGYFYAVRLPN</sequence>
<name>A0A4R8TSY2_9PEZI</name>
<feature type="region of interest" description="Disordered" evidence="1">
    <location>
        <begin position="1"/>
        <end position="57"/>
    </location>
</feature>
<dbReference type="Proteomes" id="UP000295604">
    <property type="component" value="Unassembled WGS sequence"/>
</dbReference>
<keyword evidence="3" id="KW-1185">Reference proteome</keyword>